<proteinExistence type="predicted"/>
<dbReference type="EMBL" id="FN554974">
    <property type="protein sequence ID" value="CBH17183.1"/>
    <property type="molecule type" value="Genomic_DNA"/>
</dbReference>
<sequence>MDDQRPLNLKVKARCCQATPQTIIIIISNSQEETQENFKRGNENTNKKQKNTGVRKNLKKRTGVFTAQTLLGTQISLLFSSARLYSLSPLARANQHEVERIGEVSTK</sequence>
<evidence type="ECO:0000313" key="2">
    <source>
        <dbReference type="EMBL" id="CBH17183.1"/>
    </source>
</evidence>
<dbReference type="RefSeq" id="XP_011779447.1">
    <property type="nucleotide sequence ID" value="XM_011781145.1"/>
</dbReference>
<evidence type="ECO:0000256" key="1">
    <source>
        <dbReference type="SAM" id="MobiDB-lite"/>
    </source>
</evidence>
<dbReference type="KEGG" id="tbg:TbgDal_XI3000"/>
<feature type="compositionally biased region" description="Basic and acidic residues" evidence="1">
    <location>
        <begin position="36"/>
        <end position="46"/>
    </location>
</feature>
<dbReference type="Proteomes" id="UP000002316">
    <property type="component" value="Chromosome 11"/>
</dbReference>
<reference evidence="3" key="1">
    <citation type="journal article" date="2010" name="PLoS Negl. Trop. Dis.">
        <title>The genome sequence of Trypanosoma brucei gambiense, causative agent of chronic human african trypanosomiasis.</title>
        <authorList>
            <person name="Jackson A.P."/>
            <person name="Sanders M."/>
            <person name="Berry A."/>
            <person name="McQuillan J."/>
            <person name="Aslett M.A."/>
            <person name="Quail M.A."/>
            <person name="Chukualim B."/>
            <person name="Capewell P."/>
            <person name="MacLeod A."/>
            <person name="Melville S.E."/>
            <person name="Gibson W."/>
            <person name="Barry J.D."/>
            <person name="Berriman M."/>
            <person name="Hertz-Fowler C."/>
        </authorList>
    </citation>
    <scope>NUCLEOTIDE SEQUENCE [LARGE SCALE GENOMIC DNA]</scope>
    <source>
        <strain evidence="3">MHOM/CI/86/DAL972</strain>
    </source>
</reference>
<name>D0A682_TRYB9</name>
<gene>
    <name evidence="2" type="ORF">TbgDal_XI3000</name>
</gene>
<organism evidence="2 3">
    <name type="scientific">Trypanosoma brucei gambiense (strain MHOM/CI/86/DAL972)</name>
    <dbReference type="NCBI Taxonomy" id="679716"/>
    <lineage>
        <taxon>Eukaryota</taxon>
        <taxon>Discoba</taxon>
        <taxon>Euglenozoa</taxon>
        <taxon>Kinetoplastea</taxon>
        <taxon>Metakinetoplastina</taxon>
        <taxon>Trypanosomatida</taxon>
        <taxon>Trypanosomatidae</taxon>
        <taxon>Trypanosoma</taxon>
    </lineage>
</organism>
<dbReference type="AlphaFoldDB" id="D0A682"/>
<evidence type="ECO:0000313" key="3">
    <source>
        <dbReference type="Proteomes" id="UP000002316"/>
    </source>
</evidence>
<protein>
    <submittedName>
        <fullName evidence="2">Uncharacterized protein</fullName>
    </submittedName>
</protein>
<feature type="region of interest" description="Disordered" evidence="1">
    <location>
        <begin position="35"/>
        <end position="56"/>
    </location>
</feature>
<dbReference type="GeneID" id="23867277"/>
<accession>D0A682</accession>